<keyword evidence="2" id="KW-1185">Reference proteome</keyword>
<name>A0A0M0JT08_9EUKA</name>
<evidence type="ECO:0000313" key="1">
    <source>
        <dbReference type="EMBL" id="KOO29630.1"/>
    </source>
</evidence>
<accession>A0A0M0JT08</accession>
<dbReference type="Proteomes" id="UP000037460">
    <property type="component" value="Unassembled WGS sequence"/>
</dbReference>
<organism evidence="1 2">
    <name type="scientific">Chrysochromulina tobinii</name>
    <dbReference type="NCBI Taxonomy" id="1460289"/>
    <lineage>
        <taxon>Eukaryota</taxon>
        <taxon>Haptista</taxon>
        <taxon>Haptophyta</taxon>
        <taxon>Prymnesiophyceae</taxon>
        <taxon>Prymnesiales</taxon>
        <taxon>Chrysochromulinaceae</taxon>
        <taxon>Chrysochromulina</taxon>
    </lineage>
</organism>
<evidence type="ECO:0000313" key="2">
    <source>
        <dbReference type="Proteomes" id="UP000037460"/>
    </source>
</evidence>
<comment type="caution">
    <text evidence="1">The sequence shown here is derived from an EMBL/GenBank/DDBJ whole genome shotgun (WGS) entry which is preliminary data.</text>
</comment>
<proteinExistence type="predicted"/>
<sequence length="110" mass="12308">MPQLETAGLLRFFADNRVYGQDSPELRQLGFVKGRLIERIMNHHGWGRDDVLFVDDSMEHIDRASTVCKTLLVPPEAKKAIGGMRQVEFDAIRTHAFGEGPETAITTAVI</sequence>
<dbReference type="EMBL" id="JWZX01002385">
    <property type="protein sequence ID" value="KOO29630.1"/>
    <property type="molecule type" value="Genomic_DNA"/>
</dbReference>
<protein>
    <submittedName>
        <fullName evidence="1">Uncharacterized protein</fullName>
    </submittedName>
</protein>
<dbReference type="AlphaFoldDB" id="A0A0M0JT08"/>
<reference evidence="2" key="1">
    <citation type="journal article" date="2015" name="PLoS Genet.">
        <title>Genome Sequence and Transcriptome Analyses of Chrysochromulina tobin: Metabolic Tools for Enhanced Algal Fitness in the Prominent Order Prymnesiales (Haptophyceae).</title>
        <authorList>
            <person name="Hovde B.T."/>
            <person name="Deodato C.R."/>
            <person name="Hunsperger H.M."/>
            <person name="Ryken S.A."/>
            <person name="Yost W."/>
            <person name="Jha R.K."/>
            <person name="Patterson J."/>
            <person name="Monnat R.J. Jr."/>
            <person name="Barlow S.B."/>
            <person name="Starkenburg S.R."/>
            <person name="Cattolico R.A."/>
        </authorList>
    </citation>
    <scope>NUCLEOTIDE SEQUENCE</scope>
    <source>
        <strain evidence="2">CCMP291</strain>
    </source>
</reference>
<dbReference type="OrthoDB" id="426606at2759"/>
<gene>
    <name evidence="1" type="ORF">Ctob_006342</name>
</gene>